<protein>
    <submittedName>
        <fullName evidence="2">Uncharacterized protein</fullName>
    </submittedName>
</protein>
<sequence length="82" mass="9418">MRLLFGRARYRGMEDDLDIIKNVLCSSSFVFLDVFFWSFLLAMLTFSLHQSLAIGSLIFIGANTFGFCLFLVLKKWLGDQPD</sequence>
<name>A0A2V3A2V4_9BACI</name>
<keyword evidence="1" id="KW-1133">Transmembrane helix</keyword>
<evidence type="ECO:0000313" key="3">
    <source>
        <dbReference type="Proteomes" id="UP000247150"/>
    </source>
</evidence>
<keyword evidence="1" id="KW-0472">Membrane</keyword>
<dbReference type="Proteomes" id="UP000247150">
    <property type="component" value="Unassembled WGS sequence"/>
</dbReference>
<dbReference type="EMBL" id="QGTW01000003">
    <property type="protein sequence ID" value="PWW30240.1"/>
    <property type="molecule type" value="Genomic_DNA"/>
</dbReference>
<evidence type="ECO:0000256" key="1">
    <source>
        <dbReference type="SAM" id="Phobius"/>
    </source>
</evidence>
<proteinExistence type="predicted"/>
<comment type="caution">
    <text evidence="2">The sequence shown here is derived from an EMBL/GenBank/DDBJ whole genome shotgun (WGS) entry which is preliminary data.</text>
</comment>
<feature type="transmembrane region" description="Helical" evidence="1">
    <location>
        <begin position="20"/>
        <end position="46"/>
    </location>
</feature>
<dbReference type="AlphaFoldDB" id="A0A2V3A2V4"/>
<organism evidence="2 3">
    <name type="scientific">Cytobacillus oceanisediminis</name>
    <dbReference type="NCBI Taxonomy" id="665099"/>
    <lineage>
        <taxon>Bacteria</taxon>
        <taxon>Bacillati</taxon>
        <taxon>Bacillota</taxon>
        <taxon>Bacilli</taxon>
        <taxon>Bacillales</taxon>
        <taxon>Bacillaceae</taxon>
        <taxon>Cytobacillus</taxon>
    </lineage>
</organism>
<evidence type="ECO:0000313" key="2">
    <source>
        <dbReference type="EMBL" id="PWW30240.1"/>
    </source>
</evidence>
<feature type="transmembrane region" description="Helical" evidence="1">
    <location>
        <begin position="52"/>
        <end position="73"/>
    </location>
</feature>
<gene>
    <name evidence="2" type="ORF">DFO73_103122</name>
</gene>
<reference evidence="2 3" key="1">
    <citation type="submission" date="2018-05" db="EMBL/GenBank/DDBJ databases">
        <title>Freshwater and sediment microbial communities from various areas in North America, analyzing microbe dynamics in response to fracking.</title>
        <authorList>
            <person name="Lamendella R."/>
        </authorList>
    </citation>
    <scope>NUCLEOTIDE SEQUENCE [LARGE SCALE GENOMIC DNA]</scope>
    <source>
        <strain evidence="2 3">15_TX</strain>
    </source>
</reference>
<accession>A0A2V3A2V4</accession>
<keyword evidence="1" id="KW-0812">Transmembrane</keyword>